<dbReference type="Proteomes" id="UP000185860">
    <property type="component" value="Unassembled WGS sequence"/>
</dbReference>
<dbReference type="EMBL" id="MRCE01000020">
    <property type="protein sequence ID" value="OKH35698.1"/>
    <property type="molecule type" value="Genomic_DNA"/>
</dbReference>
<name>A0A1U7IF89_9CYAN</name>
<dbReference type="RefSeq" id="WP_073595185.1">
    <property type="nucleotide sequence ID" value="NZ_MRCE01000020.1"/>
</dbReference>
<gene>
    <name evidence="2" type="ORF">NIES2119_19570</name>
</gene>
<dbReference type="AlphaFoldDB" id="A0A1U7IF89"/>
<organism evidence="2 3">
    <name type="scientific">[Phormidium ambiguum] IAM M-71</name>
    <dbReference type="NCBI Taxonomy" id="454136"/>
    <lineage>
        <taxon>Bacteria</taxon>
        <taxon>Bacillati</taxon>
        <taxon>Cyanobacteriota</taxon>
        <taxon>Cyanophyceae</taxon>
        <taxon>Oscillatoriophycideae</taxon>
        <taxon>Aerosakkonematales</taxon>
        <taxon>Aerosakkonemataceae</taxon>
        <taxon>Floridanema</taxon>
    </lineage>
</organism>
<feature type="coiled-coil region" evidence="1">
    <location>
        <begin position="19"/>
        <end position="78"/>
    </location>
</feature>
<evidence type="ECO:0000313" key="3">
    <source>
        <dbReference type="Proteomes" id="UP000185860"/>
    </source>
</evidence>
<evidence type="ECO:0000256" key="1">
    <source>
        <dbReference type="SAM" id="Coils"/>
    </source>
</evidence>
<sequence length="81" mass="8858">MERIVEQVKEAIGSAVELIKTQKQSIVDLKTKLAGLSEEYAQFQQAESEEDAAADAMMQQLEQIAEALSNVVSEAQTETEG</sequence>
<protein>
    <submittedName>
        <fullName evidence="2">Uncharacterized protein</fullName>
    </submittedName>
</protein>
<accession>A0A1U7IF89</accession>
<keyword evidence="1" id="KW-0175">Coiled coil</keyword>
<proteinExistence type="predicted"/>
<comment type="caution">
    <text evidence="2">The sequence shown here is derived from an EMBL/GenBank/DDBJ whole genome shotgun (WGS) entry which is preliminary data.</text>
</comment>
<reference evidence="2 3" key="1">
    <citation type="submission" date="2016-11" db="EMBL/GenBank/DDBJ databases">
        <title>Draft Genome Sequences of Nine Cyanobacterial Strains from Diverse Habitats.</title>
        <authorList>
            <person name="Zhu T."/>
            <person name="Hou S."/>
            <person name="Lu X."/>
            <person name="Hess W.R."/>
        </authorList>
    </citation>
    <scope>NUCLEOTIDE SEQUENCE [LARGE SCALE GENOMIC DNA]</scope>
    <source>
        <strain evidence="2 3">IAM M-71</strain>
    </source>
</reference>
<evidence type="ECO:0000313" key="2">
    <source>
        <dbReference type="EMBL" id="OKH35698.1"/>
    </source>
</evidence>